<keyword evidence="2" id="KW-1185">Reference proteome</keyword>
<reference evidence="1" key="1">
    <citation type="submission" date="2019-03" db="EMBL/GenBank/DDBJ databases">
        <title>WGS assembly of Setaria viridis.</title>
        <authorList>
            <person name="Huang P."/>
            <person name="Jenkins J."/>
            <person name="Grimwood J."/>
            <person name="Barry K."/>
            <person name="Healey A."/>
            <person name="Mamidi S."/>
            <person name="Sreedasyam A."/>
            <person name="Shu S."/>
            <person name="Feldman M."/>
            <person name="Wu J."/>
            <person name="Yu Y."/>
            <person name="Chen C."/>
            <person name="Johnson J."/>
            <person name="Rokhsar D."/>
            <person name="Baxter I."/>
            <person name="Schmutz J."/>
            <person name="Brutnell T."/>
            <person name="Kellogg E."/>
        </authorList>
    </citation>
    <scope>NUCLEOTIDE SEQUENCE [LARGE SCALE GENOMIC DNA]</scope>
</reference>
<dbReference type="EMBL" id="CM016552">
    <property type="protein sequence ID" value="TKW37568.1"/>
    <property type="molecule type" value="Genomic_DNA"/>
</dbReference>
<organism evidence="1 2">
    <name type="scientific">Setaria viridis</name>
    <name type="common">Green bristlegrass</name>
    <name type="synonym">Setaria italica subsp. viridis</name>
    <dbReference type="NCBI Taxonomy" id="4556"/>
    <lineage>
        <taxon>Eukaryota</taxon>
        <taxon>Viridiplantae</taxon>
        <taxon>Streptophyta</taxon>
        <taxon>Embryophyta</taxon>
        <taxon>Tracheophyta</taxon>
        <taxon>Spermatophyta</taxon>
        <taxon>Magnoliopsida</taxon>
        <taxon>Liliopsida</taxon>
        <taxon>Poales</taxon>
        <taxon>Poaceae</taxon>
        <taxon>PACMAD clade</taxon>
        <taxon>Panicoideae</taxon>
        <taxon>Panicodae</taxon>
        <taxon>Paniceae</taxon>
        <taxon>Cenchrinae</taxon>
        <taxon>Setaria</taxon>
    </lineage>
</organism>
<gene>
    <name evidence="1" type="ORF">SEVIR_1G056500v2</name>
</gene>
<dbReference type="Gramene" id="TKW37568">
    <property type="protein sequence ID" value="TKW37568"/>
    <property type="gene ID" value="SEVIR_1G056500v2"/>
</dbReference>
<evidence type="ECO:0000313" key="1">
    <source>
        <dbReference type="EMBL" id="TKW37568.1"/>
    </source>
</evidence>
<evidence type="ECO:0000313" key="2">
    <source>
        <dbReference type="Proteomes" id="UP000298652"/>
    </source>
</evidence>
<protein>
    <submittedName>
        <fullName evidence="1">Uncharacterized protein</fullName>
    </submittedName>
</protein>
<proteinExistence type="predicted"/>
<accession>A0A4U6W4V8</accession>
<sequence>MDRLPSSSHSSAQRKIKKPFLLRRRFRFSIDPCGRDLRRGAVAAILGSARSTPGVGNAKAHRNQVSW</sequence>
<name>A0A4U6W4V8_SETVI</name>
<dbReference type="AlphaFoldDB" id="A0A4U6W4V8"/>
<dbReference type="Proteomes" id="UP000298652">
    <property type="component" value="Chromosome 1"/>
</dbReference>